<dbReference type="SUPFAM" id="SSF88723">
    <property type="entry name" value="PIN domain-like"/>
    <property type="match status" value="1"/>
</dbReference>
<evidence type="ECO:0000313" key="4">
    <source>
        <dbReference type="Proteomes" id="UP000295023"/>
    </source>
</evidence>
<dbReference type="PANTHER" id="PTHR35901">
    <property type="entry name" value="RIBONUCLEASE VAPC3"/>
    <property type="match status" value="1"/>
</dbReference>
<dbReference type="InterPro" id="IPR029060">
    <property type="entry name" value="PIN-like_dom_sf"/>
</dbReference>
<dbReference type="Pfam" id="PF01850">
    <property type="entry name" value="PIN"/>
    <property type="match status" value="1"/>
</dbReference>
<dbReference type="InterPro" id="IPR002716">
    <property type="entry name" value="PIN_dom"/>
</dbReference>
<dbReference type="PANTHER" id="PTHR35901:SF1">
    <property type="entry name" value="EXONUCLEASE VAPC9"/>
    <property type="match status" value="1"/>
</dbReference>
<comment type="caution">
    <text evidence="3">The sequence shown here is derived from an EMBL/GenBank/DDBJ whole genome shotgun (WGS) entry which is preliminary data.</text>
</comment>
<gene>
    <name evidence="3" type="ORF">EXY23_13850</name>
</gene>
<keyword evidence="4" id="KW-1185">Reference proteome</keyword>
<dbReference type="RefSeq" id="WP_132290129.1">
    <property type="nucleotide sequence ID" value="NZ_SKBM01000012.1"/>
</dbReference>
<dbReference type="EMBL" id="SKBM01000012">
    <property type="protein sequence ID" value="TCZ60853.1"/>
    <property type="molecule type" value="Genomic_DNA"/>
</dbReference>
<protein>
    <submittedName>
        <fullName evidence="3">PIN domain-containing protein</fullName>
    </submittedName>
</protein>
<reference evidence="3 4" key="1">
    <citation type="submission" date="2019-03" db="EMBL/GenBank/DDBJ databases">
        <title>Paracraurococcus aquatilis NE82 genome sequence.</title>
        <authorList>
            <person name="Zhao Y."/>
            <person name="Du Z."/>
        </authorList>
    </citation>
    <scope>NUCLEOTIDE SEQUENCE [LARGE SCALE GENOMIC DNA]</scope>
    <source>
        <strain evidence="3 4">NE82</strain>
    </source>
</reference>
<dbReference type="Gene3D" id="3.40.50.1010">
    <property type="entry name" value="5'-nuclease"/>
    <property type="match status" value="1"/>
</dbReference>
<dbReference type="CDD" id="cd09873">
    <property type="entry name" value="PIN_Pae0151-like"/>
    <property type="match status" value="1"/>
</dbReference>
<keyword evidence="1" id="KW-0460">Magnesium</keyword>
<dbReference type="Proteomes" id="UP000295023">
    <property type="component" value="Unassembled WGS sequence"/>
</dbReference>
<organism evidence="3 4">
    <name type="scientific">Roseicella aquatilis</name>
    <dbReference type="NCBI Taxonomy" id="2527868"/>
    <lineage>
        <taxon>Bacteria</taxon>
        <taxon>Pseudomonadati</taxon>
        <taxon>Pseudomonadota</taxon>
        <taxon>Alphaproteobacteria</taxon>
        <taxon>Acetobacterales</taxon>
        <taxon>Roseomonadaceae</taxon>
        <taxon>Roseicella</taxon>
    </lineage>
</organism>
<evidence type="ECO:0000313" key="3">
    <source>
        <dbReference type="EMBL" id="TCZ60853.1"/>
    </source>
</evidence>
<dbReference type="InterPro" id="IPR051619">
    <property type="entry name" value="TypeII_TA_RNase_PINc/VapC"/>
</dbReference>
<evidence type="ECO:0000259" key="2">
    <source>
        <dbReference type="Pfam" id="PF01850"/>
    </source>
</evidence>
<dbReference type="AlphaFoldDB" id="A0A4R4DJY9"/>
<evidence type="ECO:0000256" key="1">
    <source>
        <dbReference type="ARBA" id="ARBA00022842"/>
    </source>
</evidence>
<accession>A0A4R4DJY9</accession>
<proteinExistence type="predicted"/>
<sequence>MTLVIDCSVTLAWYFENESTPATDAVLAQVEALGAVAPSLWRLEVANGLQSALRRRRVTQSFRNGVLEALRRLNVEIDGETDAQAWGATLALADRFGLTPYDAADLELAIRRGLPLASLDRALRQAASAVGVPLLGIAE</sequence>
<dbReference type="InterPro" id="IPR044153">
    <property type="entry name" value="PIN_Pae0151-like"/>
</dbReference>
<feature type="domain" description="PIN" evidence="2">
    <location>
        <begin position="4"/>
        <end position="127"/>
    </location>
</feature>
<name>A0A4R4DJY9_9PROT</name>
<dbReference type="OrthoDB" id="9798446at2"/>